<dbReference type="Pfam" id="PF00797">
    <property type="entry name" value="Acetyltransf_2"/>
    <property type="match status" value="1"/>
</dbReference>
<dbReference type="InterPro" id="IPR038765">
    <property type="entry name" value="Papain-like_cys_pep_sf"/>
</dbReference>
<comment type="similarity">
    <text evidence="1">Belongs to the arylamine N-acetyltransferase family.</text>
</comment>
<dbReference type="AlphaFoldDB" id="A0A1G9VBZ3"/>
<accession>A0A1G9VBZ3</accession>
<sequence length="282" mass="31197">MLTSGYLRHLGIDHALAPTLGSLRLLQRRHLERVPYENLGIMLGQIPSVDPESSLVRVGDLGRAGYCFHQNAVLELVLRDLGFQVERRHGHVWTREEHRDDPSLNHLVLVVGGLPTAGHPDGQWWPDVGLGEGFWEPLPLVAGAYVDGPFTFEITEVRPDGWSFRGDPTGSFAGLEVTSRPTDPISVLDAHATLSTPPDGIFTRLLVVQRRDEAGLDTVRGLVASRIDAVGRRERDLTSYDEWRAALVAIGLSLHGFVDADLRSLFERCSTAHENWDLAGRP</sequence>
<keyword evidence="2" id="KW-0808">Transferase</keyword>
<dbReference type="STRING" id="1005944.SAMN05192576_0721"/>
<evidence type="ECO:0000256" key="1">
    <source>
        <dbReference type="ARBA" id="ARBA00006547"/>
    </source>
</evidence>
<dbReference type="EMBL" id="FNIC01000001">
    <property type="protein sequence ID" value="SDM69758.1"/>
    <property type="molecule type" value="Genomic_DNA"/>
</dbReference>
<dbReference type="RefSeq" id="WP_091021941.1">
    <property type="nucleotide sequence ID" value="NZ_BKAE01000004.1"/>
</dbReference>
<dbReference type="PANTHER" id="PTHR11786:SF0">
    <property type="entry name" value="ARYLAMINE N-ACETYLTRANSFERASE 4-RELATED"/>
    <property type="match status" value="1"/>
</dbReference>
<dbReference type="InterPro" id="IPR001447">
    <property type="entry name" value="Arylamine_N-AcTrfase"/>
</dbReference>
<evidence type="ECO:0000313" key="3">
    <source>
        <dbReference type="Proteomes" id="UP000199004"/>
    </source>
</evidence>
<protein>
    <submittedName>
        <fullName evidence="2">N-acetyltransferase</fullName>
    </submittedName>
</protein>
<name>A0A1G9VBZ3_9ACTN</name>
<dbReference type="Gene3D" id="3.30.2140.10">
    <property type="entry name" value="Arylamine N-acetyltransferase"/>
    <property type="match status" value="1"/>
</dbReference>
<proteinExistence type="inferred from homology"/>
<gene>
    <name evidence="2" type="ORF">SAMN05192576_0721</name>
</gene>
<organism evidence="2 3">
    <name type="scientific">Nocardioides szechwanensis</name>
    <dbReference type="NCBI Taxonomy" id="1005944"/>
    <lineage>
        <taxon>Bacteria</taxon>
        <taxon>Bacillati</taxon>
        <taxon>Actinomycetota</taxon>
        <taxon>Actinomycetes</taxon>
        <taxon>Propionibacteriales</taxon>
        <taxon>Nocardioidaceae</taxon>
        <taxon>Nocardioides</taxon>
    </lineage>
</organism>
<dbReference type="GO" id="GO:0016407">
    <property type="term" value="F:acetyltransferase activity"/>
    <property type="evidence" value="ECO:0007669"/>
    <property type="project" value="InterPro"/>
</dbReference>
<dbReference type="Proteomes" id="UP000199004">
    <property type="component" value="Unassembled WGS sequence"/>
</dbReference>
<evidence type="ECO:0000313" key="2">
    <source>
        <dbReference type="EMBL" id="SDM69758.1"/>
    </source>
</evidence>
<dbReference type="SUPFAM" id="SSF54001">
    <property type="entry name" value="Cysteine proteinases"/>
    <property type="match status" value="1"/>
</dbReference>
<dbReference type="PANTHER" id="PTHR11786">
    <property type="entry name" value="N-HYDROXYARYLAMINE O-ACETYLTRANSFERASE"/>
    <property type="match status" value="1"/>
</dbReference>
<dbReference type="OrthoDB" id="7181050at2"/>
<keyword evidence="3" id="KW-1185">Reference proteome</keyword>
<reference evidence="2 3" key="1">
    <citation type="submission" date="2016-10" db="EMBL/GenBank/DDBJ databases">
        <authorList>
            <person name="de Groot N.N."/>
        </authorList>
    </citation>
    <scope>NUCLEOTIDE SEQUENCE [LARGE SCALE GENOMIC DNA]</scope>
    <source>
        <strain evidence="2 3">CGMCC 1.11147</strain>
    </source>
</reference>
<dbReference type="Gene3D" id="2.40.128.150">
    <property type="entry name" value="Cysteine proteinases"/>
    <property type="match status" value="1"/>
</dbReference>